<evidence type="ECO:0000313" key="1">
    <source>
        <dbReference type="EMBL" id="CAB4001708.1"/>
    </source>
</evidence>
<evidence type="ECO:0000313" key="2">
    <source>
        <dbReference type="Proteomes" id="UP001152795"/>
    </source>
</evidence>
<gene>
    <name evidence="1" type="ORF">PACLA_8A019031</name>
</gene>
<dbReference type="PANTHER" id="PTHR46954">
    <property type="entry name" value="C2H2-TYPE DOMAIN-CONTAINING PROTEIN"/>
    <property type="match status" value="1"/>
</dbReference>
<dbReference type="EMBL" id="CACRXK020004158">
    <property type="protein sequence ID" value="CAB4001708.1"/>
    <property type="molecule type" value="Genomic_DNA"/>
</dbReference>
<protein>
    <submittedName>
        <fullName evidence="1">Uncharacterized protein</fullName>
    </submittedName>
</protein>
<dbReference type="Proteomes" id="UP001152795">
    <property type="component" value="Unassembled WGS sequence"/>
</dbReference>
<reference evidence="1" key="1">
    <citation type="submission" date="2020-04" db="EMBL/GenBank/DDBJ databases">
        <authorList>
            <person name="Alioto T."/>
            <person name="Alioto T."/>
            <person name="Gomez Garrido J."/>
        </authorList>
    </citation>
    <scope>NUCLEOTIDE SEQUENCE</scope>
    <source>
        <strain evidence="1">A484AB</strain>
    </source>
</reference>
<comment type="caution">
    <text evidence="1">The sequence shown here is derived from an EMBL/GenBank/DDBJ whole genome shotgun (WGS) entry which is preliminary data.</text>
</comment>
<organism evidence="1 2">
    <name type="scientific">Paramuricea clavata</name>
    <name type="common">Red gorgonian</name>
    <name type="synonym">Violescent sea-whip</name>
    <dbReference type="NCBI Taxonomy" id="317549"/>
    <lineage>
        <taxon>Eukaryota</taxon>
        <taxon>Metazoa</taxon>
        <taxon>Cnidaria</taxon>
        <taxon>Anthozoa</taxon>
        <taxon>Octocorallia</taxon>
        <taxon>Malacalcyonacea</taxon>
        <taxon>Plexauridae</taxon>
        <taxon>Paramuricea</taxon>
    </lineage>
</organism>
<dbReference type="PANTHER" id="PTHR46954:SF1">
    <property type="entry name" value="C2H2-TYPE DOMAIN-CONTAINING PROTEIN"/>
    <property type="match status" value="1"/>
</dbReference>
<dbReference type="AlphaFoldDB" id="A0A6S7IDI9"/>
<dbReference type="OrthoDB" id="10065089at2759"/>
<name>A0A6S7IDI9_PARCT</name>
<sequence length="463" mass="52267">MEMICTVKTLDDLTDELQKRGYQLLRSAVYLRLLPRKSLSIEGKRHVKTAPVRLIRAQNTQHRNHPDTKFARSSIQSLEEIASLLGPEEVTFHSQDDKARVPIGLTAANKQSPMMMHMQYRVQLSDHDFVVAKSHKLIPSVIAAMKVKENCIGEQGVTYSGPTYVGICSAKHTLSSAYAHLKDMNRVCELSEFKESLFTSDGISKPIMMVTVDGGPDENPRYEKTIKCSISYFLQHDLDAFYLATNAPGRSAFNRVERRMAPLSHDLAGVVLPHDTYGTHLNARNETVDKELEVKNFAKAGKNGLEYGENKENSKFVSLFTNLAINKNIFPPRVAVKFPKGTPYDFACPNVEKDLPRRVCAKCGLYFATIKSNAAHKAWCSARTPISCSVEQIRPQRIAARRQRELMCVLVEEESAMEELEWHEEQYVDTTGLNIPQLENYVENGTPVYTLEDRAPAWKNVED</sequence>
<accession>A0A6S7IDI9</accession>
<proteinExistence type="predicted"/>
<keyword evidence="2" id="KW-1185">Reference proteome</keyword>